<sequence>MRFNTTVTSIKEQNNLISDSIYVGQVLNISTTTTSTEIVTPLKDPEITTYTVVSGDSLSVIANRFNTTVTLIKETNNLTSDTIYVGQTLKITH</sequence>
<dbReference type="PANTHER" id="PTHR33734:SF22">
    <property type="entry name" value="MEMBRANE-BOUND LYTIC MUREIN TRANSGLYCOSYLASE D"/>
    <property type="match status" value="1"/>
</dbReference>
<protein>
    <submittedName>
        <fullName evidence="2">LysM peptidoglycan-binding domain-containing protein</fullName>
    </submittedName>
</protein>
<dbReference type="SMART" id="SM00257">
    <property type="entry name" value="LysM"/>
    <property type="match status" value="2"/>
</dbReference>
<dbReference type="EMBL" id="JAGDEL010000001">
    <property type="protein sequence ID" value="MBO1510282.1"/>
    <property type="molecule type" value="Genomic_DNA"/>
</dbReference>
<dbReference type="Proteomes" id="UP000663981">
    <property type="component" value="Unassembled WGS sequence"/>
</dbReference>
<dbReference type="CDD" id="cd00118">
    <property type="entry name" value="LysM"/>
    <property type="match status" value="1"/>
</dbReference>
<gene>
    <name evidence="2" type="ORF">I7822_01095</name>
</gene>
<keyword evidence="3" id="KW-1185">Reference proteome</keyword>
<dbReference type="PROSITE" id="PS51782">
    <property type="entry name" value="LYSM"/>
    <property type="match status" value="1"/>
</dbReference>
<dbReference type="InterPro" id="IPR018392">
    <property type="entry name" value="LysM"/>
</dbReference>
<name>A0ABS3MW92_9BACI</name>
<reference evidence="2 3" key="1">
    <citation type="submission" date="2021-03" db="EMBL/GenBank/DDBJ databases">
        <title>Whole genome sequence of Metabacillus bambusae BG109.</title>
        <authorList>
            <person name="Jeong J.W."/>
        </authorList>
    </citation>
    <scope>NUCLEOTIDE SEQUENCE [LARGE SCALE GENOMIC DNA]</scope>
    <source>
        <strain evidence="2 3">BG109</strain>
    </source>
</reference>
<evidence type="ECO:0000313" key="2">
    <source>
        <dbReference type="EMBL" id="MBO1510282.1"/>
    </source>
</evidence>
<organism evidence="2 3">
    <name type="scientific">Metabacillus bambusae</name>
    <dbReference type="NCBI Taxonomy" id="2795218"/>
    <lineage>
        <taxon>Bacteria</taxon>
        <taxon>Bacillati</taxon>
        <taxon>Bacillota</taxon>
        <taxon>Bacilli</taxon>
        <taxon>Bacillales</taxon>
        <taxon>Bacillaceae</taxon>
        <taxon>Metabacillus</taxon>
    </lineage>
</organism>
<accession>A0ABS3MW92</accession>
<feature type="domain" description="LysM" evidence="1">
    <location>
        <begin position="48"/>
        <end position="91"/>
    </location>
</feature>
<evidence type="ECO:0000259" key="1">
    <source>
        <dbReference type="PROSITE" id="PS51782"/>
    </source>
</evidence>
<dbReference type="InterPro" id="IPR036779">
    <property type="entry name" value="LysM_dom_sf"/>
</dbReference>
<dbReference type="Gene3D" id="3.10.350.10">
    <property type="entry name" value="LysM domain"/>
    <property type="match status" value="2"/>
</dbReference>
<proteinExistence type="predicted"/>
<dbReference type="SUPFAM" id="SSF54106">
    <property type="entry name" value="LysM domain"/>
    <property type="match status" value="1"/>
</dbReference>
<comment type="caution">
    <text evidence="2">The sequence shown here is derived from an EMBL/GenBank/DDBJ whole genome shotgun (WGS) entry which is preliminary data.</text>
</comment>
<evidence type="ECO:0000313" key="3">
    <source>
        <dbReference type="Proteomes" id="UP000663981"/>
    </source>
</evidence>
<dbReference type="PANTHER" id="PTHR33734">
    <property type="entry name" value="LYSM DOMAIN-CONTAINING GPI-ANCHORED PROTEIN 2"/>
    <property type="match status" value="1"/>
</dbReference>
<dbReference type="Pfam" id="PF01476">
    <property type="entry name" value="LysM"/>
    <property type="match status" value="2"/>
</dbReference>